<dbReference type="PROSITE" id="PS51007">
    <property type="entry name" value="CYTC"/>
    <property type="match status" value="1"/>
</dbReference>
<sequence>MAGIHGHSSRRKRVADSSSGGEWLKLTHIKDALFVGEQSPPWLTTGPAWFSTGPLSGASREPIQVINQGDKSMKLKGLMSAMALATLPLATSGAFAAAPEMTADERAQAKQIYFERCAGCHGVLRKGATGKNLEPHWTKTLDDGTKMEGGTLQLGTDRLERIIAYGTEGGMVNYDDILTKEEINLMARYIQLEPDVPPEFSLKDMKDSWKLIVPVDQRPKKQLNKVNLQNVFAVTLRDAGKLALIDGDTHKIWKVLDTGYAVHISRLSASGRYVYTVGRDGLTTIIDMWFEEPTTVASVRLGSDARSVDVSKFKGFEDKYLIGGTYWPPQYSIMDGETLEPIKIVSTRGQTVDGDYHPEPRVASIVASTIKPEWVVNVKETGQILLVDYSDIKNLKSTAIESAKFLHDGGWDASGRYFLVAANASNKVAAVDTKTGKLAALVDTAKIPHPGRGANFVHPQFGPVWSTGHLGDAVVSLISTPSEEAKYAKYKEHNWKVVQELKMPGAGNLFVKTHPKSKNFWADAPMNPEREIAESVYVFDMNDLNKEPKQLNVAKDSGLPETTAIRRAVQPEYNIAGDEVWISLWGGKTDQSAIVIYDDKTLKVKRVITDPAIVTPTGKFNVFNTMHDVY</sequence>
<dbReference type="OrthoDB" id="5290932at2"/>
<dbReference type="GO" id="GO:0046872">
    <property type="term" value="F:metal ion binding"/>
    <property type="evidence" value="ECO:0007669"/>
    <property type="project" value="UniProtKB-KW"/>
</dbReference>
<dbReference type="GO" id="GO:0009055">
    <property type="term" value="F:electron transfer activity"/>
    <property type="evidence" value="ECO:0007669"/>
    <property type="project" value="InterPro"/>
</dbReference>
<dbReference type="AlphaFoldDB" id="A0A4S4AZI9"/>
<dbReference type="GO" id="GO:0020037">
    <property type="term" value="F:heme binding"/>
    <property type="evidence" value="ECO:0007669"/>
    <property type="project" value="InterPro"/>
</dbReference>
<dbReference type="Pfam" id="PF13442">
    <property type="entry name" value="Cytochrome_CBB3"/>
    <property type="match status" value="1"/>
</dbReference>
<dbReference type="InterPro" id="IPR036909">
    <property type="entry name" value="Cyt_c-like_dom_sf"/>
</dbReference>
<protein>
    <submittedName>
        <fullName evidence="6">C-type cytochrome</fullName>
    </submittedName>
</protein>
<dbReference type="InterPro" id="IPR003143">
    <property type="entry name" value="Cyt_cd1_C_sf"/>
</dbReference>
<keyword evidence="2 4" id="KW-0479">Metal-binding</keyword>
<evidence type="ECO:0000313" key="7">
    <source>
        <dbReference type="Proteomes" id="UP000308430"/>
    </source>
</evidence>
<name>A0A4S4AZI9_9RHOO</name>
<organism evidence="6 7">
    <name type="scientific">Pseudothauera nasutitermitis</name>
    <dbReference type="NCBI Taxonomy" id="2565930"/>
    <lineage>
        <taxon>Bacteria</taxon>
        <taxon>Pseudomonadati</taxon>
        <taxon>Pseudomonadota</taxon>
        <taxon>Betaproteobacteria</taxon>
        <taxon>Rhodocyclales</taxon>
        <taxon>Zoogloeaceae</taxon>
        <taxon>Pseudothauera</taxon>
    </lineage>
</organism>
<dbReference type="Gene3D" id="1.10.760.10">
    <property type="entry name" value="Cytochrome c-like domain"/>
    <property type="match status" value="1"/>
</dbReference>
<keyword evidence="7" id="KW-1185">Reference proteome</keyword>
<accession>A0A4S4AZI9</accession>
<evidence type="ECO:0000313" key="6">
    <source>
        <dbReference type="EMBL" id="THF65609.1"/>
    </source>
</evidence>
<dbReference type="InterPro" id="IPR011048">
    <property type="entry name" value="Haem_d1_sf"/>
</dbReference>
<feature type="domain" description="Cytochrome c" evidence="5">
    <location>
        <begin position="104"/>
        <end position="194"/>
    </location>
</feature>
<dbReference type="InterPro" id="IPR009056">
    <property type="entry name" value="Cyt_c-like_dom"/>
</dbReference>
<evidence type="ECO:0000256" key="2">
    <source>
        <dbReference type="ARBA" id="ARBA00022723"/>
    </source>
</evidence>
<evidence type="ECO:0000256" key="1">
    <source>
        <dbReference type="ARBA" id="ARBA00022617"/>
    </source>
</evidence>
<evidence type="ECO:0000256" key="4">
    <source>
        <dbReference type="PROSITE-ProRule" id="PRU00433"/>
    </source>
</evidence>
<dbReference type="Gene3D" id="2.140.10.20">
    <property type="entry name" value="C-terminal (heme d1) domain of cytochrome cd1-nitrite reductase"/>
    <property type="match status" value="1"/>
</dbReference>
<dbReference type="SUPFAM" id="SSF51004">
    <property type="entry name" value="C-terminal (heme d1) domain of cytochrome cd1-nitrite reductase"/>
    <property type="match status" value="1"/>
</dbReference>
<comment type="caution">
    <text evidence="6">The sequence shown here is derived from an EMBL/GenBank/DDBJ whole genome shotgun (WGS) entry which is preliminary data.</text>
</comment>
<gene>
    <name evidence="6" type="ORF">E6C76_08520</name>
</gene>
<keyword evidence="1 4" id="KW-0349">Heme</keyword>
<dbReference type="EMBL" id="SSOC01000003">
    <property type="protein sequence ID" value="THF65609.1"/>
    <property type="molecule type" value="Genomic_DNA"/>
</dbReference>
<dbReference type="Pfam" id="PF02239">
    <property type="entry name" value="Cytochrom_D1"/>
    <property type="match status" value="1"/>
</dbReference>
<dbReference type="SUPFAM" id="SSF46626">
    <property type="entry name" value="Cytochrome c"/>
    <property type="match status" value="1"/>
</dbReference>
<dbReference type="Proteomes" id="UP000308430">
    <property type="component" value="Unassembled WGS sequence"/>
</dbReference>
<dbReference type="CDD" id="cd20779">
    <property type="entry name" value="8prop_hemeD1_NirS"/>
    <property type="match status" value="1"/>
</dbReference>
<evidence type="ECO:0000259" key="5">
    <source>
        <dbReference type="PROSITE" id="PS51007"/>
    </source>
</evidence>
<keyword evidence="3 4" id="KW-0408">Iron</keyword>
<evidence type="ECO:0000256" key="3">
    <source>
        <dbReference type="ARBA" id="ARBA00023004"/>
    </source>
</evidence>
<proteinExistence type="predicted"/>
<reference evidence="6 7" key="1">
    <citation type="submission" date="2019-04" db="EMBL/GenBank/DDBJ databases">
        <title>Azoarcus nasutitermitis sp. nov. isolated from termite nest.</title>
        <authorList>
            <person name="Lin S.-Y."/>
            <person name="Hameed A."/>
            <person name="Hsu Y.-H."/>
            <person name="Young C.-C."/>
        </authorList>
    </citation>
    <scope>NUCLEOTIDE SEQUENCE [LARGE SCALE GENOMIC DNA]</scope>
    <source>
        <strain evidence="6 7">CC-YHH838</strain>
    </source>
</reference>